<feature type="compositionally biased region" description="Low complexity" evidence="9">
    <location>
        <begin position="302"/>
        <end position="311"/>
    </location>
</feature>
<dbReference type="GO" id="GO:0000122">
    <property type="term" value="P:negative regulation of transcription by RNA polymerase II"/>
    <property type="evidence" value="ECO:0007669"/>
    <property type="project" value="TreeGrafter"/>
</dbReference>
<gene>
    <name evidence="11" type="ORF">DEA37_0010141</name>
</gene>
<dbReference type="GO" id="GO:0008270">
    <property type="term" value="F:zinc ion binding"/>
    <property type="evidence" value="ECO:0007669"/>
    <property type="project" value="UniProtKB-KW"/>
</dbReference>
<dbReference type="SMART" id="SM00399">
    <property type="entry name" value="ZnF_C4"/>
    <property type="match status" value="1"/>
</dbReference>
<dbReference type="InterPro" id="IPR035500">
    <property type="entry name" value="NHR-like_dom_sf"/>
</dbReference>
<dbReference type="InterPro" id="IPR050234">
    <property type="entry name" value="Nuclear_hormone_rcpt_NR1"/>
</dbReference>
<organism evidence="11 12">
    <name type="scientific">Paragonimus westermani</name>
    <dbReference type="NCBI Taxonomy" id="34504"/>
    <lineage>
        <taxon>Eukaryota</taxon>
        <taxon>Metazoa</taxon>
        <taxon>Spiralia</taxon>
        <taxon>Lophotrochozoa</taxon>
        <taxon>Platyhelminthes</taxon>
        <taxon>Trematoda</taxon>
        <taxon>Digenea</taxon>
        <taxon>Plagiorchiida</taxon>
        <taxon>Troglotremata</taxon>
        <taxon>Troglotrematidae</taxon>
        <taxon>Paragonimus</taxon>
    </lineage>
</organism>
<dbReference type="Proteomes" id="UP000324629">
    <property type="component" value="Unassembled WGS sequence"/>
</dbReference>
<keyword evidence="2" id="KW-0863">Zinc-finger</keyword>
<protein>
    <recommendedName>
        <fullName evidence="10">Nuclear receptor domain-containing protein</fullName>
    </recommendedName>
</protein>
<keyword evidence="5" id="KW-0238">DNA-binding</keyword>
<accession>A0A5J4P271</accession>
<dbReference type="SUPFAM" id="SSF57716">
    <property type="entry name" value="Glucocorticoid receptor-like (DNA-binding domain)"/>
    <property type="match status" value="1"/>
</dbReference>
<name>A0A5J4P271_9TREM</name>
<dbReference type="Gene3D" id="3.30.50.10">
    <property type="entry name" value="Erythroid Transcription Factor GATA-1, subunit A"/>
    <property type="match status" value="1"/>
</dbReference>
<dbReference type="InterPro" id="IPR001628">
    <property type="entry name" value="Znf_hrmn_rcpt"/>
</dbReference>
<proteinExistence type="predicted"/>
<dbReference type="EMBL" id="QNGE01000082">
    <property type="protein sequence ID" value="KAA3682036.1"/>
    <property type="molecule type" value="Genomic_DNA"/>
</dbReference>
<dbReference type="AlphaFoldDB" id="A0A5J4P271"/>
<dbReference type="GO" id="GO:0030154">
    <property type="term" value="P:cell differentiation"/>
    <property type="evidence" value="ECO:0007669"/>
    <property type="project" value="TreeGrafter"/>
</dbReference>
<keyword evidence="12" id="KW-1185">Reference proteome</keyword>
<sequence>MDRGSHKFHMMDPSQNLRPSKSVFPSAQCFSMRMDSVQLPHALSIHSDRPDSSTSHLPVSCGSADTFENTRTFFQSSPDGSFGGYQCGGNYSEYSQSSKVDNMLAGVVRTRRRKAGISDEERVCIVCGEPASGYNFDRLTCESCKAFFRRNALKPKDKIKACSRGGGCVIEGNQRKHCPSCRLEKCFAVGMKRELILHLAFPYCLLSTLDILSFCGHGSRITTLRVPLLFANSMLIYDPPFHLKITAPEKLEQRAKPRRRKQNSPQDSSCSPQHLLTAPSSVGSGNTSLHAPYLSSPLSTGSQQQQHQQSQLISAAMAMQRPTSLNFSTYSTSQLNDSTLNSSAPPAATSVDPSTALAYRHRIGPNSQAFTVSNEAVMKPPPGIQPTFLTRPLSRLAPCRRSQGRTLCRHPRCRRFEWQRVRHNTHNVTLSTNHHQHAIPAKDPEPDSRMLNCLRDCVQRIREPFTPEEQLETEVAVTLEQEYNRMDACIRRIIRVVKLLPYFSEIGKPAQLSLLRTNIYGLIVLYSSFFFERGIGKLRYPVLKPDGQLTTVTVSMLDEVVTSNTSGTNELVAEQSAEPIPGSKPSYTHSLNPNPYYRPDHKYTTELREEFELYKANTLAAFDHLDQLIGSDDTLRVCVLAIKLFTDDACSVDEAHSAVSSARQAYLFFLWAYLRWRSGPKRLRWATELYARLLIAFIDLRTLEIRMTEFAKLLSLDGLSPLMREVCSQRTTMLGSTRA</sequence>
<dbReference type="CDD" id="cd07156">
    <property type="entry name" value="NR_DBD_VDR_like"/>
    <property type="match status" value="1"/>
</dbReference>
<feature type="region of interest" description="Disordered" evidence="9">
    <location>
        <begin position="1"/>
        <end position="20"/>
    </location>
</feature>
<dbReference type="Pfam" id="PF00105">
    <property type="entry name" value="zf-C4"/>
    <property type="match status" value="1"/>
</dbReference>
<dbReference type="PRINTS" id="PR00398">
    <property type="entry name" value="STRDHORMONER"/>
</dbReference>
<evidence type="ECO:0000259" key="10">
    <source>
        <dbReference type="PROSITE" id="PS51030"/>
    </source>
</evidence>
<feature type="compositionally biased region" description="Polar residues" evidence="9">
    <location>
        <begin position="263"/>
        <end position="289"/>
    </location>
</feature>
<comment type="caution">
    <text evidence="11">The sequence shown here is derived from an EMBL/GenBank/DDBJ whole genome shotgun (WGS) entry which is preliminary data.</text>
</comment>
<evidence type="ECO:0000313" key="11">
    <source>
        <dbReference type="EMBL" id="KAA3682036.1"/>
    </source>
</evidence>
<dbReference type="GO" id="GO:0045944">
    <property type="term" value="P:positive regulation of transcription by RNA polymerase II"/>
    <property type="evidence" value="ECO:0007669"/>
    <property type="project" value="TreeGrafter"/>
</dbReference>
<feature type="region of interest" description="Disordered" evidence="9">
    <location>
        <begin position="252"/>
        <end position="313"/>
    </location>
</feature>
<dbReference type="GO" id="GO:0004879">
    <property type="term" value="F:nuclear receptor activity"/>
    <property type="evidence" value="ECO:0007669"/>
    <property type="project" value="TreeGrafter"/>
</dbReference>
<dbReference type="GO" id="GO:0000978">
    <property type="term" value="F:RNA polymerase II cis-regulatory region sequence-specific DNA binding"/>
    <property type="evidence" value="ECO:0007669"/>
    <property type="project" value="TreeGrafter"/>
</dbReference>
<keyword evidence="8" id="KW-0539">Nucleus</keyword>
<dbReference type="PROSITE" id="PS00031">
    <property type="entry name" value="NUCLEAR_REC_DBD_1"/>
    <property type="match status" value="1"/>
</dbReference>
<dbReference type="SUPFAM" id="SSF48508">
    <property type="entry name" value="Nuclear receptor ligand-binding domain"/>
    <property type="match status" value="1"/>
</dbReference>
<evidence type="ECO:0000256" key="9">
    <source>
        <dbReference type="SAM" id="MobiDB-lite"/>
    </source>
</evidence>
<feature type="domain" description="Nuclear receptor" evidence="10">
    <location>
        <begin position="121"/>
        <end position="198"/>
    </location>
</feature>
<dbReference type="InterPro" id="IPR001723">
    <property type="entry name" value="Nuclear_hrmn_rcpt"/>
</dbReference>
<reference evidence="11 12" key="1">
    <citation type="journal article" date="2019" name="Gigascience">
        <title>Whole-genome sequence of the oriental lung fluke Paragonimus westermani.</title>
        <authorList>
            <person name="Oey H."/>
            <person name="Zakrzewski M."/>
            <person name="Narain K."/>
            <person name="Devi K.R."/>
            <person name="Agatsuma T."/>
            <person name="Nawaratna S."/>
            <person name="Gobert G.N."/>
            <person name="Jones M.K."/>
            <person name="Ragan M.A."/>
            <person name="McManus D.P."/>
            <person name="Krause L."/>
        </authorList>
    </citation>
    <scope>NUCLEOTIDE SEQUENCE [LARGE SCALE GENOMIC DNA]</scope>
    <source>
        <strain evidence="11 12">IND2009</strain>
    </source>
</reference>
<keyword evidence="1" id="KW-0479">Metal-binding</keyword>
<dbReference type="PANTHER" id="PTHR24082">
    <property type="entry name" value="NUCLEAR HORMONE RECEPTOR"/>
    <property type="match status" value="1"/>
</dbReference>
<evidence type="ECO:0000256" key="7">
    <source>
        <dbReference type="ARBA" id="ARBA00023170"/>
    </source>
</evidence>
<keyword evidence="4" id="KW-0805">Transcription regulation</keyword>
<dbReference type="PRINTS" id="PR00047">
    <property type="entry name" value="STROIDFINGER"/>
</dbReference>
<evidence type="ECO:0000256" key="8">
    <source>
        <dbReference type="ARBA" id="ARBA00023242"/>
    </source>
</evidence>
<evidence type="ECO:0000256" key="6">
    <source>
        <dbReference type="ARBA" id="ARBA00023163"/>
    </source>
</evidence>
<keyword evidence="7" id="KW-0675">Receptor</keyword>
<keyword evidence="6" id="KW-0804">Transcription</keyword>
<evidence type="ECO:0000256" key="5">
    <source>
        <dbReference type="ARBA" id="ARBA00023125"/>
    </source>
</evidence>
<dbReference type="PROSITE" id="PS51030">
    <property type="entry name" value="NUCLEAR_REC_DBD_2"/>
    <property type="match status" value="1"/>
</dbReference>
<dbReference type="InterPro" id="IPR013088">
    <property type="entry name" value="Znf_NHR/GATA"/>
</dbReference>
<dbReference type="PANTHER" id="PTHR24082:SF283">
    <property type="entry name" value="NUCLEAR HORMONE RECEPTOR HR96"/>
    <property type="match status" value="1"/>
</dbReference>
<evidence type="ECO:0000256" key="1">
    <source>
        <dbReference type="ARBA" id="ARBA00022723"/>
    </source>
</evidence>
<evidence type="ECO:0000256" key="4">
    <source>
        <dbReference type="ARBA" id="ARBA00023015"/>
    </source>
</evidence>
<evidence type="ECO:0000313" key="12">
    <source>
        <dbReference type="Proteomes" id="UP000324629"/>
    </source>
</evidence>
<feature type="region of interest" description="Disordered" evidence="9">
    <location>
        <begin position="576"/>
        <end position="595"/>
    </location>
</feature>
<evidence type="ECO:0000256" key="2">
    <source>
        <dbReference type="ARBA" id="ARBA00022771"/>
    </source>
</evidence>
<evidence type="ECO:0000256" key="3">
    <source>
        <dbReference type="ARBA" id="ARBA00022833"/>
    </source>
</evidence>
<dbReference type="Gene3D" id="1.10.565.10">
    <property type="entry name" value="Retinoid X Receptor"/>
    <property type="match status" value="1"/>
</dbReference>
<keyword evidence="3" id="KW-0862">Zinc</keyword>